<protein>
    <submittedName>
        <fullName evidence="1">Uncharacterized protein</fullName>
    </submittedName>
</protein>
<reference evidence="1" key="1">
    <citation type="submission" date="2018-05" db="EMBL/GenBank/DDBJ databases">
        <authorList>
            <person name="Lanie J.A."/>
            <person name="Ng W.-L."/>
            <person name="Kazmierczak K.M."/>
            <person name="Andrzejewski T.M."/>
            <person name="Davidsen T.M."/>
            <person name="Wayne K.J."/>
            <person name="Tettelin H."/>
            <person name="Glass J.I."/>
            <person name="Rusch D."/>
            <person name="Podicherti R."/>
            <person name="Tsui H.-C.T."/>
            <person name="Winkler M.E."/>
        </authorList>
    </citation>
    <scope>NUCLEOTIDE SEQUENCE</scope>
</reference>
<organism evidence="1">
    <name type="scientific">marine metagenome</name>
    <dbReference type="NCBI Taxonomy" id="408172"/>
    <lineage>
        <taxon>unclassified sequences</taxon>
        <taxon>metagenomes</taxon>
        <taxon>ecological metagenomes</taxon>
    </lineage>
</organism>
<feature type="non-terminal residue" evidence="1">
    <location>
        <position position="1"/>
    </location>
</feature>
<sequence length="37" mass="4077">VNNRTTSKSREGFLATAIENNFNRDRFSSGTFAIPSA</sequence>
<gene>
    <name evidence="1" type="ORF">METZ01_LOCUS412106</name>
</gene>
<proteinExistence type="predicted"/>
<accession>A0A382WKE3</accession>
<name>A0A382WKE3_9ZZZZ</name>
<dbReference type="AlphaFoldDB" id="A0A382WKE3"/>
<evidence type="ECO:0000313" key="1">
    <source>
        <dbReference type="EMBL" id="SVD59252.1"/>
    </source>
</evidence>
<dbReference type="EMBL" id="UINC01160542">
    <property type="protein sequence ID" value="SVD59252.1"/>
    <property type="molecule type" value="Genomic_DNA"/>
</dbReference>
<feature type="non-terminal residue" evidence="1">
    <location>
        <position position="37"/>
    </location>
</feature>